<dbReference type="InterPro" id="IPR036736">
    <property type="entry name" value="ACP-like_sf"/>
</dbReference>
<reference evidence="5 6" key="1">
    <citation type="submission" date="2018-10" db="EMBL/GenBank/DDBJ databases">
        <title>Paraburkholderia sp. 7MK8-2, isolated from soil.</title>
        <authorList>
            <person name="Gao Z.-H."/>
            <person name="Qiu L.-H."/>
        </authorList>
    </citation>
    <scope>NUCLEOTIDE SEQUENCE [LARGE SCALE GENOMIC DNA]</scope>
    <source>
        <strain evidence="5 6">7MK8-2</strain>
    </source>
</reference>
<evidence type="ECO:0000313" key="6">
    <source>
        <dbReference type="Proteomes" id="UP000280434"/>
    </source>
</evidence>
<dbReference type="SMART" id="SM00823">
    <property type="entry name" value="PKS_PP"/>
    <property type="match status" value="1"/>
</dbReference>
<protein>
    <recommendedName>
        <fullName evidence="4">Carrier domain-containing protein</fullName>
    </recommendedName>
</protein>
<organism evidence="5 6">
    <name type="scientific">Trinickia fusca</name>
    <dbReference type="NCBI Taxonomy" id="2419777"/>
    <lineage>
        <taxon>Bacteria</taxon>
        <taxon>Pseudomonadati</taxon>
        <taxon>Pseudomonadota</taxon>
        <taxon>Betaproteobacteria</taxon>
        <taxon>Burkholderiales</taxon>
        <taxon>Burkholderiaceae</taxon>
        <taxon>Trinickia</taxon>
    </lineage>
</organism>
<dbReference type="SUPFAM" id="SSF47336">
    <property type="entry name" value="ACP-like"/>
    <property type="match status" value="1"/>
</dbReference>
<dbReference type="PANTHER" id="PTHR43775:SF37">
    <property type="entry name" value="SI:DKEY-61P9.11"/>
    <property type="match status" value="1"/>
</dbReference>
<dbReference type="Gene3D" id="1.10.1200.10">
    <property type="entry name" value="ACP-like"/>
    <property type="match status" value="1"/>
</dbReference>
<dbReference type="Pfam" id="PF00550">
    <property type="entry name" value="PP-binding"/>
    <property type="match status" value="1"/>
</dbReference>
<evidence type="ECO:0000259" key="4">
    <source>
        <dbReference type="PROSITE" id="PS50075"/>
    </source>
</evidence>
<dbReference type="Proteomes" id="UP000280434">
    <property type="component" value="Unassembled WGS sequence"/>
</dbReference>
<dbReference type="GO" id="GO:0004312">
    <property type="term" value="F:fatty acid synthase activity"/>
    <property type="evidence" value="ECO:0007669"/>
    <property type="project" value="TreeGrafter"/>
</dbReference>
<evidence type="ECO:0000256" key="3">
    <source>
        <dbReference type="SAM" id="MobiDB-lite"/>
    </source>
</evidence>
<evidence type="ECO:0000256" key="1">
    <source>
        <dbReference type="ARBA" id="ARBA00022450"/>
    </source>
</evidence>
<feature type="compositionally biased region" description="Polar residues" evidence="3">
    <location>
        <begin position="106"/>
        <end position="116"/>
    </location>
</feature>
<keyword evidence="6" id="KW-1185">Reference proteome</keyword>
<feature type="compositionally biased region" description="Basic and acidic residues" evidence="3">
    <location>
        <begin position="126"/>
        <end position="139"/>
    </location>
</feature>
<dbReference type="OrthoDB" id="9807606at2"/>
<feature type="region of interest" description="Disordered" evidence="3">
    <location>
        <begin position="98"/>
        <end position="139"/>
    </location>
</feature>
<dbReference type="PANTHER" id="PTHR43775">
    <property type="entry name" value="FATTY ACID SYNTHASE"/>
    <property type="match status" value="1"/>
</dbReference>
<dbReference type="AlphaFoldDB" id="A0A494XAY9"/>
<name>A0A494XAY9_9BURK</name>
<dbReference type="RefSeq" id="WP_121280690.1">
    <property type="nucleotide sequence ID" value="NZ_RBZV01000010.1"/>
</dbReference>
<comment type="caution">
    <text evidence="5">The sequence shown here is derived from an EMBL/GenBank/DDBJ whole genome shotgun (WGS) entry which is preliminary data.</text>
</comment>
<dbReference type="SMART" id="SM01294">
    <property type="entry name" value="PKS_PP_betabranch"/>
    <property type="match status" value="1"/>
</dbReference>
<dbReference type="PROSITE" id="PS50075">
    <property type="entry name" value="CARRIER"/>
    <property type="match status" value="1"/>
</dbReference>
<evidence type="ECO:0000313" key="5">
    <source>
        <dbReference type="EMBL" id="RKP45284.1"/>
    </source>
</evidence>
<dbReference type="GO" id="GO:0031177">
    <property type="term" value="F:phosphopantetheine binding"/>
    <property type="evidence" value="ECO:0007669"/>
    <property type="project" value="InterPro"/>
</dbReference>
<sequence>MTTSALLDHLERTPPVLRAAALVEHIVARLCEALFIEEPGRVHARSRFAELGLDSKRALALKEDLEDELGCRLSTTLFFDYPTPERLAAHLVGTVLASEPQRDAADTSNPSPTSPTLDEPTTPEDFDARMRRTFDKYGL</sequence>
<gene>
    <name evidence="5" type="ORF">D7S89_20910</name>
</gene>
<feature type="domain" description="Carrier" evidence="4">
    <location>
        <begin position="18"/>
        <end position="95"/>
    </location>
</feature>
<dbReference type="EMBL" id="RBZV01000010">
    <property type="protein sequence ID" value="RKP45284.1"/>
    <property type="molecule type" value="Genomic_DNA"/>
</dbReference>
<dbReference type="GO" id="GO:0006633">
    <property type="term" value="P:fatty acid biosynthetic process"/>
    <property type="evidence" value="ECO:0007669"/>
    <property type="project" value="TreeGrafter"/>
</dbReference>
<keyword evidence="2" id="KW-0597">Phosphoprotein</keyword>
<dbReference type="InterPro" id="IPR009081">
    <property type="entry name" value="PP-bd_ACP"/>
</dbReference>
<proteinExistence type="predicted"/>
<evidence type="ECO:0000256" key="2">
    <source>
        <dbReference type="ARBA" id="ARBA00022553"/>
    </source>
</evidence>
<dbReference type="InterPro" id="IPR050091">
    <property type="entry name" value="PKS_NRPS_Biosynth_Enz"/>
</dbReference>
<dbReference type="InterPro" id="IPR020806">
    <property type="entry name" value="PKS_PP-bd"/>
</dbReference>
<accession>A0A494XAY9</accession>
<keyword evidence="1" id="KW-0596">Phosphopantetheine</keyword>